<accession>A0A6L7EYU1</accession>
<dbReference type="Proteomes" id="UP000473325">
    <property type="component" value="Unassembled WGS sequence"/>
</dbReference>
<evidence type="ECO:0000259" key="3">
    <source>
        <dbReference type="Pfam" id="PF08450"/>
    </source>
</evidence>
<dbReference type="PANTHER" id="PTHR47572:SF4">
    <property type="entry name" value="LACTONASE DRP35"/>
    <property type="match status" value="1"/>
</dbReference>
<evidence type="ECO:0000313" key="5">
    <source>
        <dbReference type="Proteomes" id="UP000473325"/>
    </source>
</evidence>
<dbReference type="Gene3D" id="2.120.10.30">
    <property type="entry name" value="TolB, C-terminal domain"/>
    <property type="match status" value="1"/>
</dbReference>
<keyword evidence="5" id="KW-1185">Reference proteome</keyword>
<dbReference type="InterPro" id="IPR013658">
    <property type="entry name" value="SGL"/>
</dbReference>
<comment type="caution">
    <text evidence="4">The sequence shown here is derived from an EMBL/GenBank/DDBJ whole genome shotgun (WGS) entry which is preliminary data.</text>
</comment>
<dbReference type="PANTHER" id="PTHR47572">
    <property type="entry name" value="LIPOPROTEIN-RELATED"/>
    <property type="match status" value="1"/>
</dbReference>
<comment type="similarity">
    <text evidence="1">Belongs to the SMP-30/CGR1 family.</text>
</comment>
<dbReference type="GO" id="GO:0016787">
    <property type="term" value="F:hydrolase activity"/>
    <property type="evidence" value="ECO:0007669"/>
    <property type="project" value="UniProtKB-KW"/>
</dbReference>
<dbReference type="EMBL" id="WUEK01000003">
    <property type="protein sequence ID" value="MXG89021.1"/>
    <property type="molecule type" value="Genomic_DNA"/>
</dbReference>
<dbReference type="InterPro" id="IPR011042">
    <property type="entry name" value="6-blade_b-propeller_TolB-like"/>
</dbReference>
<dbReference type="RefSeq" id="WP_160876063.1">
    <property type="nucleotide sequence ID" value="NZ_WUEK01000003.1"/>
</dbReference>
<evidence type="ECO:0000256" key="2">
    <source>
        <dbReference type="ARBA" id="ARBA00022801"/>
    </source>
</evidence>
<name>A0A6L7EYU1_9ACTN</name>
<sequence length="277" mass="30151">MPEPELVTGGLRFPEGSRWREGRLYFSDMHTGQVLALNPETTELEEIAKLDGQPSGLGWTPDGDLLVSSMLDNTVYRVGADGSLTVWADVSDLTQWPTNELCVTPDGHGYLGGFGYDFYNNAPAEPGPVLHIRPDGTAEPGAEGFTFPNGTVLLPGTRTLVVAETWGHCLTAFDLDDEGRMTNRREWAPLWADSTADGIDVDADHGVWVSSILEHKFVRVVEGGEITHEVSVGDELAVDCAVGGPDGRTLFMSTSNSWQPAETTVREGKIYRMRIEG</sequence>
<proteinExistence type="inferred from homology"/>
<gene>
    <name evidence="4" type="ORF">GRQ65_05605</name>
</gene>
<dbReference type="Pfam" id="PF08450">
    <property type="entry name" value="SGL"/>
    <property type="match status" value="1"/>
</dbReference>
<evidence type="ECO:0000313" key="4">
    <source>
        <dbReference type="EMBL" id="MXG89021.1"/>
    </source>
</evidence>
<protein>
    <submittedName>
        <fullName evidence="4">Gluconolactonase</fullName>
    </submittedName>
</protein>
<keyword evidence="2" id="KW-0378">Hydrolase</keyword>
<reference evidence="4 5" key="1">
    <citation type="submission" date="2019-12" db="EMBL/GenBank/DDBJ databases">
        <authorList>
            <person name="Kun Z."/>
        </authorList>
    </citation>
    <scope>NUCLEOTIDE SEQUENCE [LARGE SCALE GENOMIC DNA]</scope>
    <source>
        <strain evidence="4 5">YIM 123512</strain>
    </source>
</reference>
<organism evidence="4 5">
    <name type="scientific">Nocardioides flavescens</name>
    <dbReference type="NCBI Taxonomy" id="2691959"/>
    <lineage>
        <taxon>Bacteria</taxon>
        <taxon>Bacillati</taxon>
        <taxon>Actinomycetota</taxon>
        <taxon>Actinomycetes</taxon>
        <taxon>Propionibacteriales</taxon>
        <taxon>Nocardioidaceae</taxon>
        <taxon>Nocardioides</taxon>
    </lineage>
</organism>
<evidence type="ECO:0000256" key="1">
    <source>
        <dbReference type="ARBA" id="ARBA00008853"/>
    </source>
</evidence>
<feature type="domain" description="SMP-30/Gluconolactonase/LRE-like region" evidence="3">
    <location>
        <begin position="13"/>
        <end position="255"/>
    </location>
</feature>
<dbReference type="SUPFAM" id="SSF63829">
    <property type="entry name" value="Calcium-dependent phosphotriesterase"/>
    <property type="match status" value="1"/>
</dbReference>
<dbReference type="AlphaFoldDB" id="A0A6L7EYU1"/>
<dbReference type="InterPro" id="IPR051262">
    <property type="entry name" value="SMP-30/CGR1_Lactonase"/>
</dbReference>